<dbReference type="RefSeq" id="WP_268758134.1">
    <property type="nucleotide sequence ID" value="NZ_CP113836.1"/>
</dbReference>
<evidence type="ECO:0000313" key="1">
    <source>
        <dbReference type="EMBL" id="WAL68037.1"/>
    </source>
</evidence>
<proteinExistence type="predicted"/>
<reference evidence="1" key="1">
    <citation type="submission" date="2022-11" db="EMBL/GenBank/DDBJ databases">
        <authorList>
            <person name="Mo P."/>
        </authorList>
    </citation>
    <scope>NUCLEOTIDE SEQUENCE</scope>
    <source>
        <strain evidence="1">HUAS 11-8</strain>
    </source>
</reference>
<keyword evidence="2" id="KW-1185">Reference proteome</keyword>
<dbReference type="Proteomes" id="UP001163203">
    <property type="component" value="Chromosome"/>
</dbReference>
<evidence type="ECO:0000313" key="2">
    <source>
        <dbReference type="Proteomes" id="UP001163203"/>
    </source>
</evidence>
<dbReference type="EMBL" id="CP113836">
    <property type="protein sequence ID" value="WAL68037.1"/>
    <property type="molecule type" value="Genomic_DNA"/>
</dbReference>
<organism evidence="1 2">
    <name type="scientific">Amycolatopsis cynarae</name>
    <dbReference type="NCBI Taxonomy" id="2995223"/>
    <lineage>
        <taxon>Bacteria</taxon>
        <taxon>Bacillati</taxon>
        <taxon>Actinomycetota</taxon>
        <taxon>Actinomycetes</taxon>
        <taxon>Pseudonocardiales</taxon>
        <taxon>Pseudonocardiaceae</taxon>
        <taxon>Amycolatopsis</taxon>
    </lineage>
</organism>
<name>A0ABY7B7V0_9PSEU</name>
<accession>A0ABY7B7V0</accession>
<protein>
    <submittedName>
        <fullName evidence="1">Uncharacterized protein</fullName>
    </submittedName>
</protein>
<gene>
    <name evidence="1" type="ORF">ORV05_09810</name>
</gene>
<sequence>MRLKFRRPGFFKPRPEFTAPFARACRDCGALLPFLDEQSRRLLDESADQLREDEDWEAEDDHQA</sequence>